<evidence type="ECO:0000313" key="1">
    <source>
        <dbReference type="EMBL" id="SFI21506.1"/>
    </source>
</evidence>
<organism evidence="1 2">
    <name type="scientific">Microbacterium saccharophilum</name>
    <dbReference type="NCBI Taxonomy" id="1213358"/>
    <lineage>
        <taxon>Bacteria</taxon>
        <taxon>Bacillati</taxon>
        <taxon>Actinomycetota</taxon>
        <taxon>Actinomycetes</taxon>
        <taxon>Micrococcales</taxon>
        <taxon>Microbacteriaceae</taxon>
        <taxon>Microbacterium</taxon>
    </lineage>
</organism>
<evidence type="ECO:0000313" key="2">
    <source>
        <dbReference type="Proteomes" id="UP000198702"/>
    </source>
</evidence>
<reference evidence="1 2" key="1">
    <citation type="submission" date="2016-10" db="EMBL/GenBank/DDBJ databases">
        <authorList>
            <person name="Varghese N."/>
            <person name="Submissions S."/>
        </authorList>
    </citation>
    <scope>NUCLEOTIDE SEQUENCE [LARGE SCALE GENOMIC DNA]</scope>
    <source>
        <strain evidence="1 2">UNC380MFSha3.1</strain>
    </source>
</reference>
<accession>A0A7Z7D017</accession>
<proteinExistence type="predicted"/>
<dbReference type="EMBL" id="FOQZ01000001">
    <property type="protein sequence ID" value="SFI21506.1"/>
    <property type="molecule type" value="Genomic_DNA"/>
</dbReference>
<name>A0A7Z7D017_9MICO</name>
<protein>
    <submittedName>
        <fullName evidence="1">Uncharacterized protein</fullName>
    </submittedName>
</protein>
<dbReference type="Proteomes" id="UP000198702">
    <property type="component" value="Unassembled WGS sequence"/>
</dbReference>
<dbReference type="AlphaFoldDB" id="A0A7Z7D017"/>
<comment type="caution">
    <text evidence="1">The sequence shown here is derived from an EMBL/GenBank/DDBJ whole genome shotgun (WGS) entry which is preliminary data.</text>
</comment>
<sequence>MSLSIQVEWAAADNVRAPELRATWCRLKMSINDTPVTLIQENNAPHSIRESLDVSAYPLAEWLALNWWSLVTPSHVPAYEGLAMAGAGDGMPWPPLRLRSDRAQMWASLRPLRGDVAQVDFLGRVETVLEADETLEELARFIEATVRRLEEVAVSGTLLQDEWASILESTQEEREFASVAAAWGFDPYSMLDDDVNALLSADSALNDPALLADLARTSELDSLSMVEGWLRTALATDLSGSVPTPGRDALRPIRSAQDGIPWREGYRRAYALREALGLSAAELAPVEDLVTIVALDDRPPMNIDGLVRISESGTGAVIGPAHLSSRRFLAARTLARRITEPRKGLSLLTRESGYSDKFERAFAAEFLAPASGISELLAGDFGEASQRRVAKRLGVSPLVVAHQIENQLAA</sequence>
<gene>
    <name evidence="1" type="ORF">SAMN04487751_0428</name>
</gene>